<evidence type="ECO:0000313" key="2">
    <source>
        <dbReference type="Proteomes" id="UP000460318"/>
    </source>
</evidence>
<sequence length="118" mass="13557">MIKPMSEKQRKAIEGVEVALGIKYSGEPTAQGAFLFLRDHIEDAQKEVNRIINEERSDYDLCRNASSPILLSNSTLDQMEFYRFDNAEHQLGDENDTYAETPTIDSLHMDAVYWSRLL</sequence>
<comment type="caution">
    <text evidence="1">The sequence shown here is derived from an EMBL/GenBank/DDBJ whole genome shotgun (WGS) entry which is preliminary data.</text>
</comment>
<accession>A0A7X3IJ09</accession>
<proteinExistence type="predicted"/>
<keyword evidence="2" id="KW-1185">Reference proteome</keyword>
<dbReference type="Proteomes" id="UP000460318">
    <property type="component" value="Unassembled WGS sequence"/>
</dbReference>
<evidence type="ECO:0000313" key="1">
    <source>
        <dbReference type="EMBL" id="MWV44868.1"/>
    </source>
</evidence>
<reference evidence="1 2" key="1">
    <citation type="submission" date="2019-12" db="EMBL/GenBank/DDBJ databases">
        <title>Paenibacillus sp. nov., an endophytic bacterium isolated from the stem of Dendrobium.</title>
        <authorList>
            <person name="Zhao R."/>
        </authorList>
    </citation>
    <scope>NUCLEOTIDE SEQUENCE [LARGE SCALE GENOMIC DNA]</scope>
    <source>
        <strain evidence="1 2">HJL G12</strain>
    </source>
</reference>
<name>A0A7X3IJ09_9BACL</name>
<gene>
    <name evidence="1" type="ORF">GRF59_14700</name>
</gene>
<organism evidence="1 2">
    <name type="scientific">Paenibacillus dendrobii</name>
    <dbReference type="NCBI Taxonomy" id="2691084"/>
    <lineage>
        <taxon>Bacteria</taxon>
        <taxon>Bacillati</taxon>
        <taxon>Bacillota</taxon>
        <taxon>Bacilli</taxon>
        <taxon>Bacillales</taxon>
        <taxon>Paenibacillaceae</taxon>
        <taxon>Paenibacillus</taxon>
    </lineage>
</organism>
<dbReference type="EMBL" id="WUBI01000002">
    <property type="protein sequence ID" value="MWV44868.1"/>
    <property type="molecule type" value="Genomic_DNA"/>
</dbReference>
<dbReference type="AlphaFoldDB" id="A0A7X3IJ09"/>
<protein>
    <submittedName>
        <fullName evidence="1">Uncharacterized protein</fullName>
    </submittedName>
</protein>